<dbReference type="STRING" id="1962155.B1813_21540"/>
<dbReference type="Gene3D" id="3.40.50.1820">
    <property type="entry name" value="alpha/beta hydrolase"/>
    <property type="match status" value="1"/>
</dbReference>
<keyword evidence="3" id="KW-1185">Reference proteome</keyword>
<dbReference type="InterPro" id="IPR029058">
    <property type="entry name" value="AB_hydrolase_fold"/>
</dbReference>
<dbReference type="AlphaFoldDB" id="A0A1V8ZX86"/>
<protein>
    <recommendedName>
        <fullName evidence="1">AB hydrolase-1 domain-containing protein</fullName>
    </recommendedName>
</protein>
<sequence length="320" mass="33712">MIAARRTAQVPARRAVPEVRVSYRRYTTVATRVLEVLPPDADPAGPRVVLLHGFCDNADTWFDVLGELARAGVPAVAVDLPALGEGPALPELDNFLDAVLLRESSPHATLLVGNSLGGTLSLRAAARGTHRDRIAGVVSVAAPGLADSWLVRAATGVALPARLWSAWPLPVPSPVVRAVAAALVPRLLYADAARAQPGHVERFTALFTDHHSTARAWLAACSLVAELTDAYTDVPACTTPALVVACGRDRLVTTGSGARLSALLPGSRLLHRPEWGHCPQLDDPASVARLVADFAEDAVLIRTDVPSGARPPGRRATACR</sequence>
<dbReference type="InterPro" id="IPR000073">
    <property type="entry name" value="AB_hydrolase_1"/>
</dbReference>
<organism evidence="2 3">
    <name type="scientific">Saccharomonospora piscinae</name>
    <dbReference type="NCBI Taxonomy" id="687388"/>
    <lineage>
        <taxon>Bacteria</taxon>
        <taxon>Bacillati</taxon>
        <taxon>Actinomycetota</taxon>
        <taxon>Actinomycetes</taxon>
        <taxon>Pseudonocardiales</taxon>
        <taxon>Pseudonocardiaceae</taxon>
        <taxon>Saccharomonospora</taxon>
    </lineage>
</organism>
<feature type="domain" description="AB hydrolase-1" evidence="1">
    <location>
        <begin position="46"/>
        <end position="284"/>
    </location>
</feature>
<name>A0A1V8ZX86_SACPI</name>
<dbReference type="Pfam" id="PF00561">
    <property type="entry name" value="Abhydrolase_1"/>
    <property type="match status" value="1"/>
</dbReference>
<comment type="caution">
    <text evidence="2">The sequence shown here is derived from an EMBL/GenBank/DDBJ whole genome shotgun (WGS) entry which is preliminary data.</text>
</comment>
<evidence type="ECO:0000259" key="1">
    <source>
        <dbReference type="Pfam" id="PF00561"/>
    </source>
</evidence>
<dbReference type="PANTHER" id="PTHR43689">
    <property type="entry name" value="HYDROLASE"/>
    <property type="match status" value="1"/>
</dbReference>
<accession>A0A1V8ZX86</accession>
<dbReference type="RefSeq" id="WP_081195020.1">
    <property type="nucleotide sequence ID" value="NZ_MWIH01000009.1"/>
</dbReference>
<evidence type="ECO:0000313" key="2">
    <source>
        <dbReference type="EMBL" id="OQO89515.1"/>
    </source>
</evidence>
<proteinExistence type="predicted"/>
<evidence type="ECO:0000313" key="3">
    <source>
        <dbReference type="Proteomes" id="UP000192591"/>
    </source>
</evidence>
<gene>
    <name evidence="2" type="ORF">B1813_21540</name>
</gene>
<dbReference type="GO" id="GO:0003824">
    <property type="term" value="F:catalytic activity"/>
    <property type="evidence" value="ECO:0007669"/>
    <property type="project" value="UniProtKB-ARBA"/>
</dbReference>
<dbReference type="SUPFAM" id="SSF53474">
    <property type="entry name" value="alpha/beta-Hydrolases"/>
    <property type="match status" value="1"/>
</dbReference>
<reference evidence="2 3" key="1">
    <citation type="submission" date="2017-02" db="EMBL/GenBank/DDBJ databases">
        <title>Draft genome of Saccharomonospora sp. 154.</title>
        <authorList>
            <person name="Alonso-Carmona G.S."/>
            <person name="De La Haba R."/>
            <person name="Vera-Gargallo B."/>
            <person name="Sandoval-Trujillo A.H."/>
            <person name="Ramirez-Duran N."/>
            <person name="Ventosa A."/>
        </authorList>
    </citation>
    <scope>NUCLEOTIDE SEQUENCE [LARGE SCALE GENOMIC DNA]</scope>
    <source>
        <strain evidence="2 3">LRS4.154</strain>
    </source>
</reference>
<dbReference type="PANTHER" id="PTHR43689:SF8">
    <property type="entry name" value="ALPHA_BETA-HYDROLASES SUPERFAMILY PROTEIN"/>
    <property type="match status" value="1"/>
</dbReference>
<dbReference type="Proteomes" id="UP000192591">
    <property type="component" value="Unassembled WGS sequence"/>
</dbReference>
<dbReference type="EMBL" id="MWIH01000009">
    <property type="protein sequence ID" value="OQO89515.1"/>
    <property type="molecule type" value="Genomic_DNA"/>
</dbReference>